<dbReference type="Pfam" id="PF01584">
    <property type="entry name" value="CheW"/>
    <property type="match status" value="1"/>
</dbReference>
<accession>A0A212RTW1</accession>
<dbReference type="GO" id="GO:0006935">
    <property type="term" value="P:chemotaxis"/>
    <property type="evidence" value="ECO:0007669"/>
    <property type="project" value="InterPro"/>
</dbReference>
<sequence length="156" mass="16608">MSGRMEQTAGEKVEGMAQLVSMVIAGQRVGLDVARVRDVLGALPMTRVPRSPQEVVGVLNLRGHIVTAIDLAARLGMPAAGARAMSVVVEHENELYAILVDQVDEVVSVATMSEEHDLGLLTSGWRELTAAIFRRTDGLLIELDVARLLKIGGAAA</sequence>
<dbReference type="SMART" id="SM00260">
    <property type="entry name" value="CheW"/>
    <property type="match status" value="1"/>
</dbReference>
<dbReference type="SUPFAM" id="SSF50341">
    <property type="entry name" value="CheW-like"/>
    <property type="match status" value="1"/>
</dbReference>
<feature type="domain" description="CheW-like" evidence="1">
    <location>
        <begin position="16"/>
        <end position="154"/>
    </location>
</feature>
<dbReference type="Gene3D" id="2.40.50.180">
    <property type="entry name" value="CheA-289, Domain 4"/>
    <property type="match status" value="1"/>
</dbReference>
<dbReference type="InterPro" id="IPR002545">
    <property type="entry name" value="CheW-lke_dom"/>
</dbReference>
<proteinExistence type="predicted"/>
<name>A0A212RTW1_9PROT</name>
<dbReference type="PANTHER" id="PTHR22617:SF23">
    <property type="entry name" value="CHEMOTAXIS PROTEIN CHEW"/>
    <property type="match status" value="1"/>
</dbReference>
<dbReference type="InterPro" id="IPR039315">
    <property type="entry name" value="CheW"/>
</dbReference>
<evidence type="ECO:0000259" key="1">
    <source>
        <dbReference type="PROSITE" id="PS50851"/>
    </source>
</evidence>
<keyword evidence="3" id="KW-1185">Reference proteome</keyword>
<dbReference type="EMBL" id="FYEH01000014">
    <property type="protein sequence ID" value="SNB76106.1"/>
    <property type="molecule type" value="Genomic_DNA"/>
</dbReference>
<dbReference type="Gene3D" id="2.30.30.40">
    <property type="entry name" value="SH3 Domains"/>
    <property type="match status" value="1"/>
</dbReference>
<dbReference type="GO" id="GO:0005829">
    <property type="term" value="C:cytosol"/>
    <property type="evidence" value="ECO:0007669"/>
    <property type="project" value="TreeGrafter"/>
</dbReference>
<dbReference type="PROSITE" id="PS50851">
    <property type="entry name" value="CHEW"/>
    <property type="match status" value="1"/>
</dbReference>
<dbReference type="PANTHER" id="PTHR22617">
    <property type="entry name" value="CHEMOTAXIS SENSOR HISTIDINE KINASE-RELATED"/>
    <property type="match status" value="1"/>
</dbReference>
<evidence type="ECO:0000313" key="2">
    <source>
        <dbReference type="EMBL" id="SNB76106.1"/>
    </source>
</evidence>
<dbReference type="InterPro" id="IPR036061">
    <property type="entry name" value="CheW-like_dom_sf"/>
</dbReference>
<dbReference type="Proteomes" id="UP000197065">
    <property type="component" value="Unassembled WGS sequence"/>
</dbReference>
<dbReference type="AlphaFoldDB" id="A0A212RTW1"/>
<dbReference type="RefSeq" id="WP_088562585.1">
    <property type="nucleotide sequence ID" value="NZ_FYEH01000014.1"/>
</dbReference>
<dbReference type="OrthoDB" id="9794382at2"/>
<protein>
    <submittedName>
        <fullName evidence="2">Purine-binding chemotaxis protein CheW</fullName>
    </submittedName>
</protein>
<gene>
    <name evidence="2" type="ORF">SAMN07250955_11474</name>
</gene>
<reference evidence="2 3" key="1">
    <citation type="submission" date="2017-06" db="EMBL/GenBank/DDBJ databases">
        <authorList>
            <person name="Kim H.J."/>
            <person name="Triplett B.A."/>
        </authorList>
    </citation>
    <scope>NUCLEOTIDE SEQUENCE [LARGE SCALE GENOMIC DNA]</scope>
    <source>
        <strain evidence="2 3">B29T1</strain>
    </source>
</reference>
<evidence type="ECO:0000313" key="3">
    <source>
        <dbReference type="Proteomes" id="UP000197065"/>
    </source>
</evidence>
<dbReference type="GO" id="GO:0007165">
    <property type="term" value="P:signal transduction"/>
    <property type="evidence" value="ECO:0007669"/>
    <property type="project" value="InterPro"/>
</dbReference>
<organism evidence="2 3">
    <name type="scientific">Arboricoccus pini</name>
    <dbReference type="NCBI Taxonomy" id="1963835"/>
    <lineage>
        <taxon>Bacteria</taxon>
        <taxon>Pseudomonadati</taxon>
        <taxon>Pseudomonadota</taxon>
        <taxon>Alphaproteobacteria</taxon>
        <taxon>Geminicoccales</taxon>
        <taxon>Geminicoccaceae</taxon>
        <taxon>Arboricoccus</taxon>
    </lineage>
</organism>